<keyword evidence="2" id="KW-0479">Metal-binding</keyword>
<dbReference type="PROSITE" id="PS00028">
    <property type="entry name" value="ZINC_FINGER_C2H2_1"/>
    <property type="match status" value="3"/>
</dbReference>
<protein>
    <recommendedName>
        <fullName evidence="13">C2H2-type domain-containing protein</fullName>
    </recommendedName>
</protein>
<keyword evidence="6" id="KW-0805">Transcription regulation</keyword>
<keyword evidence="8" id="KW-0804">Transcription</keyword>
<dbReference type="PANTHER" id="PTHR24394">
    <property type="entry name" value="ZINC FINGER PROTEIN"/>
    <property type="match status" value="1"/>
</dbReference>
<evidence type="ECO:0000256" key="2">
    <source>
        <dbReference type="ARBA" id="ARBA00022723"/>
    </source>
</evidence>
<proteinExistence type="predicted"/>
<dbReference type="GO" id="GO:0003677">
    <property type="term" value="F:DNA binding"/>
    <property type="evidence" value="ECO:0007669"/>
    <property type="project" value="UniProtKB-KW"/>
</dbReference>
<dbReference type="FunFam" id="3.30.160.60:FF:000176">
    <property type="entry name" value="zinc finger protein 70"/>
    <property type="match status" value="1"/>
</dbReference>
<keyword evidence="9" id="KW-0539">Nucleus</keyword>
<dbReference type="GO" id="GO:0005634">
    <property type="term" value="C:nucleus"/>
    <property type="evidence" value="ECO:0007669"/>
    <property type="project" value="UniProtKB-SubCell"/>
</dbReference>
<evidence type="ECO:0000256" key="3">
    <source>
        <dbReference type="ARBA" id="ARBA00022737"/>
    </source>
</evidence>
<dbReference type="OMA" id="HQKSSCK"/>
<dbReference type="PANTHER" id="PTHR24394:SF44">
    <property type="entry name" value="ZINC FINGER PROTEIN 271-LIKE"/>
    <property type="match status" value="1"/>
</dbReference>
<evidence type="ECO:0000256" key="11">
    <source>
        <dbReference type="SAM" id="MobiDB-lite"/>
    </source>
</evidence>
<evidence type="ECO:0000313" key="15">
    <source>
        <dbReference type="Proteomes" id="UP000024404"/>
    </source>
</evidence>
<keyword evidence="4 10" id="KW-0863">Zinc-finger</keyword>
<dbReference type="EnsemblMetazoa" id="OVOC12297.1">
    <property type="protein sequence ID" value="OVOC12297.1"/>
    <property type="gene ID" value="WBGene00249106"/>
</dbReference>
<feature type="domain" description="C2H2-type" evidence="13">
    <location>
        <begin position="169"/>
        <end position="191"/>
    </location>
</feature>
<feature type="domain" description="C2H2-type" evidence="13">
    <location>
        <begin position="233"/>
        <end position="263"/>
    </location>
</feature>
<dbReference type="Pfam" id="PF00096">
    <property type="entry name" value="zf-C2H2"/>
    <property type="match status" value="3"/>
</dbReference>
<organism evidence="14 15">
    <name type="scientific">Onchocerca volvulus</name>
    <dbReference type="NCBI Taxonomy" id="6282"/>
    <lineage>
        <taxon>Eukaryota</taxon>
        <taxon>Metazoa</taxon>
        <taxon>Ecdysozoa</taxon>
        <taxon>Nematoda</taxon>
        <taxon>Chromadorea</taxon>
        <taxon>Rhabditida</taxon>
        <taxon>Spirurina</taxon>
        <taxon>Spiruromorpha</taxon>
        <taxon>Filarioidea</taxon>
        <taxon>Onchocercidae</taxon>
        <taxon>Onchocerca</taxon>
    </lineage>
</organism>
<dbReference type="GO" id="GO:0000981">
    <property type="term" value="F:DNA-binding transcription factor activity, RNA polymerase II-specific"/>
    <property type="evidence" value="ECO:0007669"/>
    <property type="project" value="TreeGrafter"/>
</dbReference>
<dbReference type="FunFam" id="3.30.160.60:FF:000100">
    <property type="entry name" value="Zinc finger 45-like"/>
    <property type="match status" value="1"/>
</dbReference>
<feature type="domain" description="C2H2-type" evidence="13">
    <location>
        <begin position="115"/>
        <end position="137"/>
    </location>
</feature>
<dbReference type="SUPFAM" id="SSF57667">
    <property type="entry name" value="beta-beta-alpha zinc fingers"/>
    <property type="match status" value="3"/>
</dbReference>
<evidence type="ECO:0000256" key="8">
    <source>
        <dbReference type="ARBA" id="ARBA00023163"/>
    </source>
</evidence>
<feature type="chain" id="PRO_5014295833" description="C2H2-type domain-containing protein" evidence="12">
    <location>
        <begin position="22"/>
        <end position="263"/>
    </location>
</feature>
<dbReference type="EMBL" id="CMVM020000426">
    <property type="status" value="NOT_ANNOTATED_CDS"/>
    <property type="molecule type" value="Genomic_DNA"/>
</dbReference>
<keyword evidence="3" id="KW-0677">Repeat</keyword>
<evidence type="ECO:0000313" key="14">
    <source>
        <dbReference type="EnsemblMetazoa" id="OVOC12297.2"/>
    </source>
</evidence>
<dbReference type="SMART" id="SM00355">
    <property type="entry name" value="ZnF_C2H2"/>
    <property type="match status" value="4"/>
</dbReference>
<accession>A0A2K6VLT0</accession>
<evidence type="ECO:0000256" key="5">
    <source>
        <dbReference type="ARBA" id="ARBA00022833"/>
    </source>
</evidence>
<keyword evidence="15" id="KW-1185">Reference proteome</keyword>
<reference evidence="15" key="1">
    <citation type="submission" date="2013-10" db="EMBL/GenBank/DDBJ databases">
        <title>Genome sequencing of Onchocerca volvulus.</title>
        <authorList>
            <person name="Cotton J."/>
            <person name="Tsai J."/>
            <person name="Stanley E."/>
            <person name="Tracey A."/>
            <person name="Holroyd N."/>
            <person name="Lustigman S."/>
            <person name="Berriman M."/>
        </authorList>
    </citation>
    <scope>NUCLEOTIDE SEQUENCE</scope>
</reference>
<evidence type="ECO:0000259" key="13">
    <source>
        <dbReference type="PROSITE" id="PS50157"/>
    </source>
</evidence>
<evidence type="ECO:0000256" key="12">
    <source>
        <dbReference type="SAM" id="SignalP"/>
    </source>
</evidence>
<evidence type="ECO:0000256" key="4">
    <source>
        <dbReference type="ARBA" id="ARBA00022771"/>
    </source>
</evidence>
<feature type="region of interest" description="Disordered" evidence="11">
    <location>
        <begin position="27"/>
        <end position="48"/>
    </location>
</feature>
<dbReference type="Proteomes" id="UP000024404">
    <property type="component" value="Unassembled WGS sequence"/>
</dbReference>
<keyword evidence="7" id="KW-0238">DNA-binding</keyword>
<dbReference type="FunFam" id="3.30.160.60:FF:000646">
    <property type="entry name" value="Myeloid zinc finger 1"/>
    <property type="match status" value="1"/>
</dbReference>
<dbReference type="InterPro" id="IPR036236">
    <property type="entry name" value="Znf_C2H2_sf"/>
</dbReference>
<feature type="signal peptide" evidence="12">
    <location>
        <begin position="1"/>
        <end position="21"/>
    </location>
</feature>
<evidence type="ECO:0000256" key="1">
    <source>
        <dbReference type="ARBA" id="ARBA00004123"/>
    </source>
</evidence>
<dbReference type="EnsemblMetazoa" id="OVOC12297.2">
    <property type="protein sequence ID" value="OVOC12297.2"/>
    <property type="gene ID" value="WBGene00249106"/>
</dbReference>
<dbReference type="GO" id="GO:0008270">
    <property type="term" value="F:zinc ion binding"/>
    <property type="evidence" value="ECO:0007669"/>
    <property type="project" value="UniProtKB-KW"/>
</dbReference>
<name>A0A2K6VLT0_ONCVO</name>
<dbReference type="Gene3D" id="3.30.160.60">
    <property type="entry name" value="Classic Zinc Finger"/>
    <property type="match status" value="3"/>
</dbReference>
<evidence type="ECO:0000256" key="10">
    <source>
        <dbReference type="PROSITE-ProRule" id="PRU00042"/>
    </source>
</evidence>
<dbReference type="PROSITE" id="PS50157">
    <property type="entry name" value="ZINC_FINGER_C2H2_2"/>
    <property type="match status" value="4"/>
</dbReference>
<dbReference type="AlphaFoldDB" id="A0A2K6VLT0"/>
<evidence type="ECO:0000256" key="9">
    <source>
        <dbReference type="ARBA" id="ARBA00023242"/>
    </source>
</evidence>
<reference evidence="14" key="2">
    <citation type="submission" date="2018-02" db="UniProtKB">
        <authorList>
            <consortium name="EnsemblMetazoa"/>
        </authorList>
    </citation>
    <scope>IDENTIFICATION</scope>
</reference>
<comment type="subcellular location">
    <subcellularLocation>
        <location evidence="1">Nucleus</location>
    </subcellularLocation>
</comment>
<keyword evidence="12" id="KW-0732">Signal</keyword>
<keyword evidence="5" id="KW-0862">Zinc</keyword>
<evidence type="ECO:0000256" key="6">
    <source>
        <dbReference type="ARBA" id="ARBA00023015"/>
    </source>
</evidence>
<sequence length="263" mass="30958">MHFIYSLFLLIQLCNIRIVEAQPEQTEPLDLSKVSKKEAQPEQTEPLDLSKVSEKQKGLFGSSTSKESEKQGTNLWNLLIQEENEKKEINHDKSQREFVENLEIAMLNRTEEKMHSCLDCGENFKTLKCLKSHWLVHKKLWLYDSCIRRLLRLSHLQSQIPTHIQEKLFVCAICGIDFSQPFYLKWHMRIHKPHMYDENARMKLKLCVICGKDFSRLRNLKRHMLTHTKEKPHSCELCGKKFSLSSSLKRHQKSSCKGRSNLH</sequence>
<dbReference type="InterPro" id="IPR013087">
    <property type="entry name" value="Znf_C2H2_type"/>
</dbReference>
<dbReference type="STRING" id="6282.A0A2K6VLT0"/>
<feature type="domain" description="C2H2-type" evidence="13">
    <location>
        <begin position="205"/>
        <end position="232"/>
    </location>
</feature>
<evidence type="ECO:0000256" key="7">
    <source>
        <dbReference type="ARBA" id="ARBA00023125"/>
    </source>
</evidence>